<dbReference type="InterPro" id="IPR017853">
    <property type="entry name" value="GH"/>
</dbReference>
<feature type="domain" description="Glycosyl hydrolase family 13 catalytic" evidence="2">
    <location>
        <begin position="344"/>
        <end position="727"/>
    </location>
</feature>
<dbReference type="InterPro" id="IPR006047">
    <property type="entry name" value="GH13_cat_dom"/>
</dbReference>
<dbReference type="RefSeq" id="WP_021495825.1">
    <property type="nucleotide sequence ID" value="NZ_AVQI01000083.1"/>
</dbReference>
<dbReference type="Proteomes" id="UP000016646">
    <property type="component" value="Unassembled WGS sequence"/>
</dbReference>
<organism evidence="3 4">
    <name type="scientific">Treponema socranskii subsp. socranskii VPI DR56BR1116 = ATCC 35536</name>
    <dbReference type="NCBI Taxonomy" id="1125725"/>
    <lineage>
        <taxon>Bacteria</taxon>
        <taxon>Pseudomonadati</taxon>
        <taxon>Spirochaetota</taxon>
        <taxon>Spirochaetia</taxon>
        <taxon>Spirochaetales</taxon>
        <taxon>Treponemataceae</taxon>
        <taxon>Treponema</taxon>
    </lineage>
</organism>
<comment type="caution">
    <text evidence="3">The sequence shown here is derived from an EMBL/GenBank/DDBJ whole genome shotgun (WGS) entry which is preliminary data.</text>
</comment>
<accession>A0ABP2YHY0</accession>
<keyword evidence="4" id="KW-1185">Reference proteome</keyword>
<gene>
    <name evidence="3" type="ORF">HMPREF0860_2175</name>
</gene>
<proteinExistence type="predicted"/>
<reference evidence="3 4" key="1">
    <citation type="submission" date="2013-08" db="EMBL/GenBank/DDBJ databases">
        <authorList>
            <person name="Durkin A.S."/>
            <person name="Haft D.R."/>
            <person name="McCorrison J."/>
            <person name="Torralba M."/>
            <person name="Gillis M."/>
            <person name="Haft D.H."/>
            <person name="Methe B."/>
            <person name="Sutton G."/>
            <person name="Nelson K.E."/>
        </authorList>
    </citation>
    <scope>NUCLEOTIDE SEQUENCE [LARGE SCALE GENOMIC DNA]</scope>
    <source>
        <strain evidence="3 4">ATCC 35536</strain>
    </source>
</reference>
<dbReference type="SMART" id="SM00642">
    <property type="entry name" value="Aamy"/>
    <property type="match status" value="1"/>
</dbReference>
<dbReference type="PANTHER" id="PTHR47786:SF2">
    <property type="entry name" value="GLYCOSYL HYDROLASE FAMILY 13 CATALYTIC DOMAIN-CONTAINING PROTEIN"/>
    <property type="match status" value="1"/>
</dbReference>
<feature type="compositionally biased region" description="Basic residues" evidence="1">
    <location>
        <begin position="1217"/>
        <end position="1278"/>
    </location>
</feature>
<evidence type="ECO:0000313" key="3">
    <source>
        <dbReference type="EMBL" id="ERJ98055.1"/>
    </source>
</evidence>
<evidence type="ECO:0000313" key="4">
    <source>
        <dbReference type="Proteomes" id="UP000016646"/>
    </source>
</evidence>
<dbReference type="Pfam" id="PF00128">
    <property type="entry name" value="Alpha-amylase"/>
    <property type="match status" value="1"/>
</dbReference>
<sequence length="1278" mass="145102">MKISYNEFHVSKKVRDLCRFNETLFASAGNVIFSDMYQVRAFVEKLNAFFDKRVEHEKRVSAGELNAMGLIDEIFHYVCMIYRRDADAESFSTILAKLDDEFGSSRIDDLLLSFIAEFPPAAVRHGTVSAEDYLSETAFDDGVNRERTNREQTFEELILLHLANENPAFKKFSILFDDAKLARNVLYAKSWEIIKSRFALLPPFGPFGHDLISMLKEPVVYSPESLKGQLDYIRLYWAAMLGDRIKRLLAGIDTIQEEEKAAWQDGGEIEAVPYSYENLAKEYERFSADSAWMPCVVLIAKMVLVWLDQLSKKYSRAITRLDEIPDEELDMLRDEGFTGLWLIGLWERSYASKRIKQINGNADAAASAYSLYDYEIAHDIGGWDALVNLRTRLWQRGIRLASDMVPNHTGMDSKWVIEKPDLFVQRKDCPFPQYTFNGENLSRDGRVGIYLEDHYYTKTDCAVIFKRVDNRTGDVRYIYHGNDGTGMPWNDTAQIDFLNPAAREAVMQDIVNVAKNFPIIRFDAAMVLAKKHIRRLWYPEPGHGGDIATRSENAISAEEFDKAIPNEFWREVVDRIAAEVPDTLLLAEAFWMMEGYFVRTLGMHRVYNSAFMNMLKKEENQKYRDTIKNTLRFDPQVLKRFVNFVNNPDEETAVAQFGKGDKYFGVCTLMVTMPGLPMFGHGQIEGFEEKYGMEYTRAYRNENPDEGFVARHRRDIFPLMKKRRLFADVENFLFYDLWNEGSVDENVFAYSNCADRECSIVVYNNKYEHTAGWIKESVPYAIKTGSGENDKMFVTRTIAEGLCLSDAGDTYCIFREQRSGLYYIRKNDDIRENGLFVSLNGFESQVYTDIRQVADTDTYKYSTLCQTLAGRGAEDLETLWEEIEYWELYKALETFAILLISKAEEMLHPADRTQLKKKALTDEVKESALAFYATAQRFADGCGYKIAPPEKQFRQFNKMFSAVISSAADTVLRNPSAEENKKLLKSKSGGDFIAFAASIEKSLPILLICLASIEELAACGCAKRFNFARKFAEYIRRTGCANAPDQYQLMRVFALAPLAKKTVLLNNMKKAAYEFAALFVQSEDALLLSGNNFFDGIQWFNKELSDSSLTYFAAVATLYAPEEKKDFVRALYFLLNDAKIKASFKSELFIKQFAPNKGSKALHPVGKREASKITTAGLSGKKHKELTMATTTVKKPAAKKPAAKKTTAKKPVASKTTAKKPTAKTAAKKNVAKKTTAKKPAAKTAAKKPAVKKPAAKKVAAKKPVAKKTTAKKTTVKK</sequence>
<evidence type="ECO:0000259" key="2">
    <source>
        <dbReference type="SMART" id="SM00642"/>
    </source>
</evidence>
<dbReference type="Gene3D" id="3.20.20.80">
    <property type="entry name" value="Glycosidases"/>
    <property type="match status" value="1"/>
</dbReference>
<dbReference type="PANTHER" id="PTHR47786">
    <property type="entry name" value="ALPHA-1,4-GLUCAN:MALTOSE-1-PHOSPHATE MALTOSYLTRANSFERASE"/>
    <property type="match status" value="1"/>
</dbReference>
<evidence type="ECO:0000256" key="1">
    <source>
        <dbReference type="SAM" id="MobiDB-lite"/>
    </source>
</evidence>
<dbReference type="SUPFAM" id="SSF51445">
    <property type="entry name" value="(Trans)glycosidases"/>
    <property type="match status" value="1"/>
</dbReference>
<name>A0ABP2YHY0_TRESO</name>
<feature type="region of interest" description="Disordered" evidence="1">
    <location>
        <begin position="1193"/>
        <end position="1278"/>
    </location>
</feature>
<feature type="compositionally biased region" description="Basic residues" evidence="1">
    <location>
        <begin position="1196"/>
        <end position="1208"/>
    </location>
</feature>
<protein>
    <submittedName>
        <fullName evidence="3">Alpha amylase, catalytic domain protein</fullName>
    </submittedName>
</protein>
<dbReference type="EMBL" id="AVQI01000083">
    <property type="protein sequence ID" value="ERJ98055.1"/>
    <property type="molecule type" value="Genomic_DNA"/>
</dbReference>